<sequence length="122" mass="12953">MRVTSVTLAASDAGRLAACYARLLGTPVTTDEPGWAQVRPPSPDLGPVLSFEHDRCFTPPTWPSSPGGQSATAHLDVVVDDLDAAVAWALEAGAVLDPFQPQPDVRVMRDPDGHPFCLFTEG</sequence>
<keyword evidence="3" id="KW-1185">Reference proteome</keyword>
<dbReference type="SUPFAM" id="SSF54593">
    <property type="entry name" value="Glyoxalase/Bleomycin resistance protein/Dihydroxybiphenyl dioxygenase"/>
    <property type="match status" value="1"/>
</dbReference>
<proteinExistence type="predicted"/>
<dbReference type="InterPro" id="IPR029068">
    <property type="entry name" value="Glyas_Bleomycin-R_OHBP_Dase"/>
</dbReference>
<dbReference type="PANTHER" id="PTHR35908">
    <property type="entry name" value="HYPOTHETICAL FUSION PROTEIN"/>
    <property type="match status" value="1"/>
</dbReference>
<dbReference type="OrthoDB" id="1645442at2"/>
<dbReference type="InterPro" id="IPR041581">
    <property type="entry name" value="Glyoxalase_6"/>
</dbReference>
<gene>
    <name evidence="2" type="ORF">FMM08_14525</name>
</gene>
<evidence type="ECO:0000259" key="1">
    <source>
        <dbReference type="Pfam" id="PF18029"/>
    </source>
</evidence>
<dbReference type="PANTHER" id="PTHR35908:SF1">
    <property type="entry name" value="CONSERVED PROTEIN"/>
    <property type="match status" value="1"/>
</dbReference>
<dbReference type="Gene3D" id="3.10.180.10">
    <property type="entry name" value="2,3-Dihydroxybiphenyl 1,2-Dioxygenase, domain 1"/>
    <property type="match status" value="1"/>
</dbReference>
<dbReference type="Proteomes" id="UP000321234">
    <property type="component" value="Unassembled WGS sequence"/>
</dbReference>
<name>A0A5C8ZCI8_9ACTN</name>
<evidence type="ECO:0000313" key="2">
    <source>
        <dbReference type="EMBL" id="TXR55612.1"/>
    </source>
</evidence>
<organism evidence="2 3">
    <name type="scientific">Quadrisphaera setariae</name>
    <dbReference type="NCBI Taxonomy" id="2593304"/>
    <lineage>
        <taxon>Bacteria</taxon>
        <taxon>Bacillati</taxon>
        <taxon>Actinomycetota</taxon>
        <taxon>Actinomycetes</taxon>
        <taxon>Kineosporiales</taxon>
        <taxon>Kineosporiaceae</taxon>
        <taxon>Quadrisphaera</taxon>
    </lineage>
</organism>
<protein>
    <submittedName>
        <fullName evidence="2">VOC family protein</fullName>
    </submittedName>
</protein>
<comment type="caution">
    <text evidence="2">The sequence shown here is derived from an EMBL/GenBank/DDBJ whole genome shotgun (WGS) entry which is preliminary data.</text>
</comment>
<accession>A0A5C8ZCI8</accession>
<dbReference type="EMBL" id="VKAC01000008">
    <property type="protein sequence ID" value="TXR55612.1"/>
    <property type="molecule type" value="Genomic_DNA"/>
</dbReference>
<reference evidence="2 3" key="1">
    <citation type="submission" date="2019-07" db="EMBL/GenBank/DDBJ databases">
        <title>Quadrisphaera sp. strain DD2A genome sequencing and assembly.</title>
        <authorList>
            <person name="Kim I."/>
        </authorList>
    </citation>
    <scope>NUCLEOTIDE SEQUENCE [LARGE SCALE GENOMIC DNA]</scope>
    <source>
        <strain evidence="2 3">DD2A</strain>
    </source>
</reference>
<dbReference type="CDD" id="cd06587">
    <property type="entry name" value="VOC"/>
    <property type="match status" value="1"/>
</dbReference>
<evidence type="ECO:0000313" key="3">
    <source>
        <dbReference type="Proteomes" id="UP000321234"/>
    </source>
</evidence>
<dbReference type="AlphaFoldDB" id="A0A5C8ZCI8"/>
<feature type="domain" description="Glyoxalase-like" evidence="1">
    <location>
        <begin position="6"/>
        <end position="119"/>
    </location>
</feature>
<dbReference type="Pfam" id="PF18029">
    <property type="entry name" value="Glyoxalase_6"/>
    <property type="match status" value="1"/>
</dbReference>